<keyword evidence="3" id="KW-1185">Reference proteome</keyword>
<dbReference type="OrthoDB" id="5984406at2759"/>
<organism evidence="2 3">
    <name type="scientific">Brassicogethes aeneus</name>
    <name type="common">Rape pollen beetle</name>
    <name type="synonym">Meligethes aeneus</name>
    <dbReference type="NCBI Taxonomy" id="1431903"/>
    <lineage>
        <taxon>Eukaryota</taxon>
        <taxon>Metazoa</taxon>
        <taxon>Ecdysozoa</taxon>
        <taxon>Arthropoda</taxon>
        <taxon>Hexapoda</taxon>
        <taxon>Insecta</taxon>
        <taxon>Pterygota</taxon>
        <taxon>Neoptera</taxon>
        <taxon>Endopterygota</taxon>
        <taxon>Coleoptera</taxon>
        <taxon>Polyphaga</taxon>
        <taxon>Cucujiformia</taxon>
        <taxon>Nitidulidae</taxon>
        <taxon>Meligethinae</taxon>
        <taxon>Brassicogethes</taxon>
    </lineage>
</organism>
<reference evidence="2" key="1">
    <citation type="submission" date="2021-12" db="EMBL/GenBank/DDBJ databases">
        <authorList>
            <person name="King R."/>
        </authorList>
    </citation>
    <scope>NUCLEOTIDE SEQUENCE</scope>
</reference>
<dbReference type="Pfam" id="PF14949">
    <property type="entry name" value="ARF7EP_C"/>
    <property type="match status" value="1"/>
</dbReference>
<proteinExistence type="predicted"/>
<accession>A0A9P0B854</accession>
<gene>
    <name evidence="2" type="ORF">MELIAE_LOCUS9720</name>
</gene>
<evidence type="ECO:0000313" key="3">
    <source>
        <dbReference type="Proteomes" id="UP001154078"/>
    </source>
</evidence>
<evidence type="ECO:0000259" key="1">
    <source>
        <dbReference type="Pfam" id="PF14949"/>
    </source>
</evidence>
<sequence length="95" mass="10953">MPNPDKPKARGRKRKHPVYDEKGVHIETQMDMCDCLESDCPGCFFPCFKCKSKKCGPRCRVLRTYIYDSISNSNEDQVNSFKLNSIFSKIVITIN</sequence>
<evidence type="ECO:0000313" key="2">
    <source>
        <dbReference type="EMBL" id="CAH0559695.1"/>
    </source>
</evidence>
<dbReference type="InterPro" id="IPR029264">
    <property type="entry name" value="ARF7EP_C"/>
</dbReference>
<dbReference type="PANTHER" id="PTHR46536:SF3">
    <property type="entry name" value="ARF7 EFFECTOR PROTEIN C-TERMINAL DOMAIN-CONTAINING PROTEIN"/>
    <property type="match status" value="1"/>
</dbReference>
<dbReference type="AlphaFoldDB" id="A0A9P0B854"/>
<feature type="domain" description="ARF7 effector protein C-terminal" evidence="1">
    <location>
        <begin position="10"/>
        <end position="71"/>
    </location>
</feature>
<protein>
    <recommendedName>
        <fullName evidence="1">ARF7 effector protein C-terminal domain-containing protein</fullName>
    </recommendedName>
</protein>
<dbReference type="Proteomes" id="UP001154078">
    <property type="component" value="Chromosome 6"/>
</dbReference>
<name>A0A9P0B854_BRAAE</name>
<dbReference type="PANTHER" id="PTHR46536">
    <property type="entry name" value="ARL14 EFFECTOR PROTEIN"/>
    <property type="match status" value="1"/>
</dbReference>
<dbReference type="EMBL" id="OV121137">
    <property type="protein sequence ID" value="CAH0559695.1"/>
    <property type="molecule type" value="Genomic_DNA"/>
</dbReference>